<sequence length="68" mass="8087">MELTMRRTIRALQAIRALGQKILKSEGDLDRCFHILFLDGLQHGLNRERRELNNLERFHRATYPNLNI</sequence>
<evidence type="ECO:0000313" key="2">
    <source>
        <dbReference type="Proteomes" id="UP000829354"/>
    </source>
</evidence>
<keyword evidence="2" id="KW-1185">Reference proteome</keyword>
<accession>A0AAE9JA16</accession>
<protein>
    <submittedName>
        <fullName evidence="1">Uncharacterized protein</fullName>
    </submittedName>
</protein>
<gene>
    <name evidence="1" type="ORF">L5515_015366</name>
</gene>
<name>A0AAE9JA16_CAEBR</name>
<dbReference type="Proteomes" id="UP000829354">
    <property type="component" value="Chromosome II"/>
</dbReference>
<dbReference type="AlphaFoldDB" id="A0AAE9JA16"/>
<proteinExistence type="predicted"/>
<evidence type="ECO:0000313" key="1">
    <source>
        <dbReference type="EMBL" id="UMM19968.1"/>
    </source>
</evidence>
<reference evidence="1 2" key="1">
    <citation type="submission" date="2022-04" db="EMBL/GenBank/DDBJ databases">
        <title>Chromosome-level reference genomes for two strains of Caenorhabditis briggsae: an improved platform for comparative genomics.</title>
        <authorList>
            <person name="Stevens L."/>
            <person name="Andersen E."/>
        </authorList>
    </citation>
    <scope>NUCLEOTIDE SEQUENCE [LARGE SCALE GENOMIC DNA]</scope>
    <source>
        <strain evidence="1">VX34</strain>
        <tissue evidence="1">Whole-organism</tissue>
    </source>
</reference>
<dbReference type="EMBL" id="CP092621">
    <property type="protein sequence ID" value="UMM19968.1"/>
    <property type="molecule type" value="Genomic_DNA"/>
</dbReference>
<organism evidence="1 2">
    <name type="scientific">Caenorhabditis briggsae</name>
    <dbReference type="NCBI Taxonomy" id="6238"/>
    <lineage>
        <taxon>Eukaryota</taxon>
        <taxon>Metazoa</taxon>
        <taxon>Ecdysozoa</taxon>
        <taxon>Nematoda</taxon>
        <taxon>Chromadorea</taxon>
        <taxon>Rhabditida</taxon>
        <taxon>Rhabditina</taxon>
        <taxon>Rhabditomorpha</taxon>
        <taxon>Rhabditoidea</taxon>
        <taxon>Rhabditidae</taxon>
        <taxon>Peloderinae</taxon>
        <taxon>Caenorhabditis</taxon>
    </lineage>
</organism>